<feature type="non-terminal residue" evidence="1">
    <location>
        <position position="1"/>
    </location>
</feature>
<dbReference type="OrthoDB" id="2368504at2759"/>
<keyword evidence="2" id="KW-1185">Reference proteome</keyword>
<name>A0A9N9KJB3_9GLOM</name>
<reference evidence="1" key="1">
    <citation type="submission" date="2021-06" db="EMBL/GenBank/DDBJ databases">
        <authorList>
            <person name="Kallberg Y."/>
            <person name="Tangrot J."/>
            <person name="Rosling A."/>
        </authorList>
    </citation>
    <scope>NUCLEOTIDE SEQUENCE</scope>
    <source>
        <strain evidence="1">FL966</strain>
    </source>
</reference>
<dbReference type="Proteomes" id="UP000789759">
    <property type="component" value="Unassembled WGS sequence"/>
</dbReference>
<dbReference type="AlphaFoldDB" id="A0A9N9KJB3"/>
<accession>A0A9N9KJB3</accession>
<sequence>AYRSLARLDESLIRAKAIYDMRQEITYNPIIEEADITDLIIVSNIITSIRK</sequence>
<gene>
    <name evidence="1" type="ORF">CPELLU_LOCUS20545</name>
</gene>
<feature type="non-terminal residue" evidence="1">
    <location>
        <position position="51"/>
    </location>
</feature>
<comment type="caution">
    <text evidence="1">The sequence shown here is derived from an EMBL/GenBank/DDBJ whole genome shotgun (WGS) entry which is preliminary data.</text>
</comment>
<organism evidence="1 2">
    <name type="scientific">Cetraspora pellucida</name>
    <dbReference type="NCBI Taxonomy" id="1433469"/>
    <lineage>
        <taxon>Eukaryota</taxon>
        <taxon>Fungi</taxon>
        <taxon>Fungi incertae sedis</taxon>
        <taxon>Mucoromycota</taxon>
        <taxon>Glomeromycotina</taxon>
        <taxon>Glomeromycetes</taxon>
        <taxon>Diversisporales</taxon>
        <taxon>Gigasporaceae</taxon>
        <taxon>Cetraspora</taxon>
    </lineage>
</organism>
<evidence type="ECO:0000313" key="2">
    <source>
        <dbReference type="Proteomes" id="UP000789759"/>
    </source>
</evidence>
<dbReference type="EMBL" id="CAJVQA010063030">
    <property type="protein sequence ID" value="CAG8829905.1"/>
    <property type="molecule type" value="Genomic_DNA"/>
</dbReference>
<protein>
    <submittedName>
        <fullName evidence="1">13315_t:CDS:1</fullName>
    </submittedName>
</protein>
<evidence type="ECO:0000313" key="1">
    <source>
        <dbReference type="EMBL" id="CAG8829905.1"/>
    </source>
</evidence>
<proteinExistence type="predicted"/>